<feature type="domain" description="DUF7282" evidence="5">
    <location>
        <begin position="506"/>
        <end position="614"/>
    </location>
</feature>
<feature type="compositionally biased region" description="Low complexity" evidence="2">
    <location>
        <begin position="637"/>
        <end position="654"/>
    </location>
</feature>
<proteinExistence type="predicted"/>
<dbReference type="InterPro" id="IPR055706">
    <property type="entry name" value="Slg1/2_DUF7282"/>
</dbReference>
<dbReference type="AlphaFoldDB" id="A0AAW4PU04"/>
<feature type="domain" description="PGF-CTERM archaeal protein-sorting signal" evidence="4">
    <location>
        <begin position="655"/>
        <end position="676"/>
    </location>
</feature>
<feature type="domain" description="DUF7282" evidence="5">
    <location>
        <begin position="40"/>
        <end position="152"/>
    </location>
</feature>
<keyword evidence="7" id="KW-1185">Reference proteome</keyword>
<dbReference type="GO" id="GO:0030115">
    <property type="term" value="C:S-layer"/>
    <property type="evidence" value="ECO:0007669"/>
    <property type="project" value="UniProtKB-SubCell"/>
</dbReference>
<comment type="caution">
    <text evidence="6">The sequence shown here is derived from an EMBL/GenBank/DDBJ whole genome shotgun (WGS) entry which is preliminary data.</text>
</comment>
<dbReference type="InterPro" id="IPR026371">
    <property type="entry name" value="PGF_CTERM"/>
</dbReference>
<gene>
    <name evidence="6" type="ORF">EGH21_11430</name>
</gene>
<dbReference type="Pfam" id="PF18204">
    <property type="entry name" value="PGF-CTERM"/>
    <property type="match status" value="1"/>
</dbReference>
<name>A0AAW4PU04_9EURY</name>
<feature type="domain" description="DUF7282" evidence="5">
    <location>
        <begin position="390"/>
        <end position="503"/>
    </location>
</feature>
<feature type="domain" description="DUF7282" evidence="5">
    <location>
        <begin position="275"/>
        <end position="387"/>
    </location>
</feature>
<feature type="transmembrane region" description="Helical" evidence="3">
    <location>
        <begin position="654"/>
        <end position="673"/>
    </location>
</feature>
<accession>A0AAW4PU04</accession>
<dbReference type="Pfam" id="PF23951">
    <property type="entry name" value="DUF7282"/>
    <property type="match status" value="5"/>
</dbReference>
<evidence type="ECO:0000313" key="7">
    <source>
        <dbReference type="Proteomes" id="UP001430377"/>
    </source>
</evidence>
<dbReference type="Proteomes" id="UP001430377">
    <property type="component" value="Unassembled WGS sequence"/>
</dbReference>
<feature type="compositionally biased region" description="Acidic residues" evidence="2">
    <location>
        <begin position="624"/>
        <end position="636"/>
    </location>
</feature>
<keyword evidence="3" id="KW-0812">Transmembrane</keyword>
<evidence type="ECO:0000313" key="6">
    <source>
        <dbReference type="EMBL" id="MBX0323639.1"/>
    </source>
</evidence>
<evidence type="ECO:0000259" key="5">
    <source>
        <dbReference type="Pfam" id="PF23951"/>
    </source>
</evidence>
<dbReference type="EMBL" id="RKLR01000003">
    <property type="protein sequence ID" value="MBX0323639.1"/>
    <property type="molecule type" value="Genomic_DNA"/>
</dbReference>
<sequence length="677" mass="69201">MRQRILTALIALTVLTSGIAGVAAAETDTDSELAQTANGASVTFANQTSGGDTVTVDSVTLPDGGYVTVHDASLNDGAVLGSVAGTSTYLGPGTHENVTVTLTDDVSDGSYVAMAHEETDGDRTYEFVASNGQTDGPYTTDGDIVLDGADVTVSASVSMSDQPTTGDSVVVDRVVLSEGGFVTVHDASVTEGAVFESIRGTSTYLGPGVHEDVRVLLDEPLTENATLVPMAHVDTNGDEAYTFEESEGEADGPYATADGSAVVDTAAATVTDTARTTLDAQATGGHAVVVESVFVPDGGFVTIHDGTVAEGAVFDSVRGTSTHLEPGYHTDVVVTLDTPVENDTTLVAMPHRDTDDDETYDFVETSGEDDGPYTEMGSAVTDSGAVTVSAAVTIADQSSDGTTVVVDRVDVSEGGFVAVHDATLLDGAVFDSVVGHSEYLEPGVHENVTVTLDDRLASGQTLVAMPHVDSDGDEAYTFVESEGDADGPYTAGGDAVVDTAQTTIEASLAFESQTTDGETVTVDAVTLQDGGFVTVHDASVTEGAVFESIRGTSAYLAPGTHENVTVTLSDPVTENTTLVPMAHRDTDGDEAYTFAESEGSADGPYVAAGSAVVAVGDLSVESATMDDESATEDAMTEEPTATEMEETSTTGGSGPGFTAAVALVALVATALLARRQA</sequence>
<evidence type="ECO:0000256" key="1">
    <source>
        <dbReference type="ARBA" id="ARBA00022729"/>
    </source>
</evidence>
<reference evidence="6 7" key="1">
    <citation type="submission" date="2021-06" db="EMBL/GenBank/DDBJ databases">
        <title>Halomicroarcula sp. a new haloarchaeum isolated from saline soil.</title>
        <authorList>
            <person name="Duran-Viseras A."/>
            <person name="Sanchez-Porro C."/>
            <person name="Ventosa A."/>
        </authorList>
    </citation>
    <scope>NUCLEOTIDE SEQUENCE [LARGE SCALE GENOMIC DNA]</scope>
    <source>
        <strain evidence="6 7">F13</strain>
    </source>
</reference>
<keyword evidence="1" id="KW-0732">Signal</keyword>
<keyword evidence="3" id="KW-1133">Transmembrane helix</keyword>
<dbReference type="GO" id="GO:0005886">
    <property type="term" value="C:plasma membrane"/>
    <property type="evidence" value="ECO:0007669"/>
    <property type="project" value="UniProtKB-SubCell"/>
</dbReference>
<keyword evidence="3" id="KW-0472">Membrane</keyword>
<organism evidence="6 7">
    <name type="scientific">Haloarcula rubra</name>
    <dbReference type="NCBI Taxonomy" id="2487747"/>
    <lineage>
        <taxon>Archaea</taxon>
        <taxon>Methanobacteriati</taxon>
        <taxon>Methanobacteriota</taxon>
        <taxon>Stenosarchaea group</taxon>
        <taxon>Halobacteria</taxon>
        <taxon>Halobacteriales</taxon>
        <taxon>Haloarculaceae</taxon>
        <taxon>Haloarcula</taxon>
    </lineage>
</organism>
<feature type="region of interest" description="Disordered" evidence="2">
    <location>
        <begin position="622"/>
        <end position="654"/>
    </location>
</feature>
<evidence type="ECO:0000256" key="2">
    <source>
        <dbReference type="SAM" id="MobiDB-lite"/>
    </source>
</evidence>
<protein>
    <submittedName>
        <fullName evidence="6">PGF-CTERM sorting domain-containing protein</fullName>
    </submittedName>
</protein>
<feature type="domain" description="DUF7282" evidence="5">
    <location>
        <begin position="155"/>
        <end position="269"/>
    </location>
</feature>
<dbReference type="NCBIfam" id="TIGR04126">
    <property type="entry name" value="PGF_CTERM"/>
    <property type="match status" value="1"/>
</dbReference>
<evidence type="ECO:0000256" key="3">
    <source>
        <dbReference type="SAM" id="Phobius"/>
    </source>
</evidence>
<evidence type="ECO:0000259" key="4">
    <source>
        <dbReference type="Pfam" id="PF18204"/>
    </source>
</evidence>